<organism evidence="2 3">
    <name type="scientific">Natrinema salifodinae</name>
    <dbReference type="NCBI Taxonomy" id="1202768"/>
    <lineage>
        <taxon>Archaea</taxon>
        <taxon>Methanobacteriati</taxon>
        <taxon>Methanobacteriota</taxon>
        <taxon>Stenosarchaea group</taxon>
        <taxon>Halobacteria</taxon>
        <taxon>Halobacteriales</taxon>
        <taxon>Natrialbaceae</taxon>
        <taxon>Natrinema</taxon>
    </lineage>
</organism>
<dbReference type="AlphaFoldDB" id="A0A1I0QYW8"/>
<dbReference type="eggNOG" id="arCOG13358">
    <property type="taxonomic scope" value="Archaea"/>
</dbReference>
<protein>
    <submittedName>
        <fullName evidence="2">Uncharacterized protein</fullName>
    </submittedName>
</protein>
<proteinExistence type="predicted"/>
<reference evidence="3" key="1">
    <citation type="submission" date="2016-10" db="EMBL/GenBank/DDBJ databases">
        <authorList>
            <person name="Varghese N."/>
        </authorList>
    </citation>
    <scope>NUCLEOTIDE SEQUENCE [LARGE SCALE GENOMIC DNA]</scope>
    <source>
        <strain evidence="3">CGMCC 1.12284</strain>
    </source>
</reference>
<evidence type="ECO:0000313" key="2">
    <source>
        <dbReference type="EMBL" id="SEW32842.1"/>
    </source>
</evidence>
<evidence type="ECO:0000313" key="3">
    <source>
        <dbReference type="Proteomes" id="UP000183275"/>
    </source>
</evidence>
<accession>A0A1I0QYW8</accession>
<dbReference type="RefSeq" id="WP_049991481.1">
    <property type="nucleotide sequence ID" value="NZ_FOIS01000007.1"/>
</dbReference>
<dbReference type="Proteomes" id="UP000183275">
    <property type="component" value="Unassembled WGS sequence"/>
</dbReference>
<sequence length="198" mass="22659">MSVQENIEQQRAAALEDSPYRRDSWVGEDETDRPRGHDPAEFDYHAERAAHVAHQYLKETSQRLLCPITLNADPGADESIHDANHAVELSEPEVHLPLQTSEEYGGKPLEYGQNPNRVRYNPEYGYIVGPQIPDRPTPQFMSVLDDLLEHWRDELDLRDGEVDKLRRDGHRLKQTGERDVTIVATLVEDVTSDEPLIE</sequence>
<gene>
    <name evidence="2" type="ORF">SAMN05216285_4156</name>
</gene>
<name>A0A1I0QYW8_9EURY</name>
<keyword evidence="3" id="KW-1185">Reference proteome</keyword>
<dbReference type="OrthoDB" id="202365at2157"/>
<feature type="region of interest" description="Disordered" evidence="1">
    <location>
        <begin position="1"/>
        <end position="42"/>
    </location>
</feature>
<evidence type="ECO:0000256" key="1">
    <source>
        <dbReference type="SAM" id="MobiDB-lite"/>
    </source>
</evidence>
<feature type="compositionally biased region" description="Basic and acidic residues" evidence="1">
    <location>
        <begin position="32"/>
        <end position="42"/>
    </location>
</feature>
<dbReference type="EMBL" id="FOIS01000007">
    <property type="protein sequence ID" value="SEW32842.1"/>
    <property type="molecule type" value="Genomic_DNA"/>
</dbReference>